<dbReference type="InterPro" id="IPR005467">
    <property type="entry name" value="His_kinase_dom"/>
</dbReference>
<evidence type="ECO:0000256" key="1">
    <source>
        <dbReference type="ARBA" id="ARBA00000085"/>
    </source>
</evidence>
<dbReference type="SMART" id="SM00387">
    <property type="entry name" value="HATPase_c"/>
    <property type="match status" value="1"/>
</dbReference>
<keyword evidence="4" id="KW-0597">Phosphoprotein</keyword>
<comment type="subcellular location">
    <subcellularLocation>
        <location evidence="2">Membrane</location>
    </subcellularLocation>
</comment>
<feature type="domain" description="HAMP" evidence="9">
    <location>
        <begin position="5"/>
        <end position="27"/>
    </location>
</feature>
<dbReference type="Pfam" id="PF00512">
    <property type="entry name" value="HisKA"/>
    <property type="match status" value="1"/>
</dbReference>
<comment type="caution">
    <text evidence="10">The sequence shown here is derived from an EMBL/GenBank/DDBJ whole genome shotgun (WGS) entry which is preliminary data.</text>
</comment>
<reference evidence="10" key="2">
    <citation type="journal article" date="2021" name="PeerJ">
        <title>Extensive microbial diversity within the chicken gut microbiome revealed by metagenomics and culture.</title>
        <authorList>
            <person name="Gilroy R."/>
            <person name="Ravi A."/>
            <person name="Getino M."/>
            <person name="Pursley I."/>
            <person name="Horton D.L."/>
            <person name="Alikhan N.F."/>
            <person name="Baker D."/>
            <person name="Gharbi K."/>
            <person name="Hall N."/>
            <person name="Watson M."/>
            <person name="Adriaenssens E.M."/>
            <person name="Foster-Nyarko E."/>
            <person name="Jarju S."/>
            <person name="Secka A."/>
            <person name="Antonio M."/>
            <person name="Oren A."/>
            <person name="Chaudhuri R.R."/>
            <person name="La Ragione R."/>
            <person name="Hildebrand F."/>
            <person name="Pallen M.J."/>
        </authorList>
    </citation>
    <scope>NUCLEOTIDE SEQUENCE</scope>
    <source>
        <strain evidence="10">4509</strain>
    </source>
</reference>
<dbReference type="InterPro" id="IPR036097">
    <property type="entry name" value="HisK_dim/P_sf"/>
</dbReference>
<sequence length="266" mass="29670">SYTEPDEFRPICEDFNDMAGRLRDSVSRSQKEEESRKELLAGISHDIRSPLTAIQAYVEGLLDGVADTEEKRTAYLSIIQKKSVEMDEMVRKLFLFSKMDMGEYPYNPEELDAVKEIGDFVKASAGEYRRRGLAVEVGPLPAKAIIFADPTYFRSILMNLLDNSAKYKKKETGSATITGGIAGQTLHLYVDDDGPGVPSEALPKLFDVFYRNDPSRKNPKQGSGLGLAIVWKAIERMGGSIRGENLPQGGLRMAMEIPLAERRQKK</sequence>
<dbReference type="PANTHER" id="PTHR43711:SF1">
    <property type="entry name" value="HISTIDINE KINASE 1"/>
    <property type="match status" value="1"/>
</dbReference>
<dbReference type="Gene3D" id="1.10.287.130">
    <property type="match status" value="1"/>
</dbReference>
<keyword evidence="6 10" id="KW-0418">Kinase</keyword>
<feature type="non-terminal residue" evidence="10">
    <location>
        <position position="1"/>
    </location>
</feature>
<keyword evidence="5" id="KW-0808">Transferase</keyword>
<gene>
    <name evidence="10" type="ORF">IAD19_07010</name>
</gene>
<organism evidence="10 11">
    <name type="scientific">Candidatus Egerieicola faecale</name>
    <dbReference type="NCBI Taxonomy" id="2840774"/>
    <lineage>
        <taxon>Bacteria</taxon>
        <taxon>Bacillati</taxon>
        <taxon>Bacillota</taxon>
        <taxon>Clostridia</taxon>
        <taxon>Eubacteriales</taxon>
        <taxon>Oscillospiraceae</taxon>
        <taxon>Oscillospiraceae incertae sedis</taxon>
        <taxon>Candidatus Egerieicola</taxon>
    </lineage>
</organism>
<evidence type="ECO:0000256" key="3">
    <source>
        <dbReference type="ARBA" id="ARBA00012438"/>
    </source>
</evidence>
<dbReference type="GO" id="GO:0000155">
    <property type="term" value="F:phosphorelay sensor kinase activity"/>
    <property type="evidence" value="ECO:0007669"/>
    <property type="project" value="InterPro"/>
</dbReference>
<dbReference type="Pfam" id="PF02518">
    <property type="entry name" value="HATPase_c"/>
    <property type="match status" value="1"/>
</dbReference>
<protein>
    <recommendedName>
        <fullName evidence="3">histidine kinase</fullName>
        <ecNumber evidence="3">2.7.13.3</ecNumber>
    </recommendedName>
</protein>
<dbReference type="InterPro" id="IPR036890">
    <property type="entry name" value="HATPase_C_sf"/>
</dbReference>
<dbReference type="PANTHER" id="PTHR43711">
    <property type="entry name" value="TWO-COMPONENT HISTIDINE KINASE"/>
    <property type="match status" value="1"/>
</dbReference>
<keyword evidence="7" id="KW-0902">Two-component regulatory system</keyword>
<dbReference type="InterPro" id="IPR004358">
    <property type="entry name" value="Sig_transdc_His_kin-like_C"/>
</dbReference>
<evidence type="ECO:0000256" key="5">
    <source>
        <dbReference type="ARBA" id="ARBA00022679"/>
    </source>
</evidence>
<comment type="catalytic activity">
    <reaction evidence="1">
        <text>ATP + protein L-histidine = ADP + protein N-phospho-L-histidine.</text>
        <dbReference type="EC" id="2.7.13.3"/>
    </reaction>
</comment>
<dbReference type="SUPFAM" id="SSF55874">
    <property type="entry name" value="ATPase domain of HSP90 chaperone/DNA topoisomerase II/histidine kinase"/>
    <property type="match status" value="1"/>
</dbReference>
<evidence type="ECO:0000256" key="4">
    <source>
        <dbReference type="ARBA" id="ARBA00022553"/>
    </source>
</evidence>
<evidence type="ECO:0000313" key="10">
    <source>
        <dbReference type="EMBL" id="HIU42285.1"/>
    </source>
</evidence>
<dbReference type="Proteomes" id="UP000824082">
    <property type="component" value="Unassembled WGS sequence"/>
</dbReference>
<dbReference type="InterPro" id="IPR003661">
    <property type="entry name" value="HisK_dim/P_dom"/>
</dbReference>
<name>A0A9D1ISG5_9FIRM</name>
<reference evidence="10" key="1">
    <citation type="submission" date="2020-10" db="EMBL/GenBank/DDBJ databases">
        <authorList>
            <person name="Gilroy R."/>
        </authorList>
    </citation>
    <scope>NUCLEOTIDE SEQUENCE</scope>
    <source>
        <strain evidence="10">4509</strain>
    </source>
</reference>
<dbReference type="GO" id="GO:0016020">
    <property type="term" value="C:membrane"/>
    <property type="evidence" value="ECO:0007669"/>
    <property type="project" value="UniProtKB-SubCell"/>
</dbReference>
<evidence type="ECO:0000313" key="11">
    <source>
        <dbReference type="Proteomes" id="UP000824082"/>
    </source>
</evidence>
<dbReference type="SMART" id="SM00388">
    <property type="entry name" value="HisKA"/>
    <property type="match status" value="1"/>
</dbReference>
<dbReference type="PROSITE" id="PS50109">
    <property type="entry name" value="HIS_KIN"/>
    <property type="match status" value="1"/>
</dbReference>
<dbReference type="InterPro" id="IPR003594">
    <property type="entry name" value="HATPase_dom"/>
</dbReference>
<accession>A0A9D1ISG5</accession>
<evidence type="ECO:0000259" key="8">
    <source>
        <dbReference type="PROSITE" id="PS50109"/>
    </source>
</evidence>
<dbReference type="CDD" id="cd00082">
    <property type="entry name" value="HisKA"/>
    <property type="match status" value="1"/>
</dbReference>
<dbReference type="InterPro" id="IPR050736">
    <property type="entry name" value="Sensor_HK_Regulatory"/>
</dbReference>
<evidence type="ECO:0000259" key="9">
    <source>
        <dbReference type="PROSITE" id="PS50885"/>
    </source>
</evidence>
<dbReference type="InterPro" id="IPR003660">
    <property type="entry name" value="HAMP_dom"/>
</dbReference>
<dbReference type="SUPFAM" id="SSF47384">
    <property type="entry name" value="Homodimeric domain of signal transducing histidine kinase"/>
    <property type="match status" value="1"/>
</dbReference>
<evidence type="ECO:0000256" key="2">
    <source>
        <dbReference type="ARBA" id="ARBA00004370"/>
    </source>
</evidence>
<dbReference type="EMBL" id="DVMX01000135">
    <property type="protein sequence ID" value="HIU42285.1"/>
    <property type="molecule type" value="Genomic_DNA"/>
</dbReference>
<dbReference type="PRINTS" id="PR00344">
    <property type="entry name" value="BCTRLSENSOR"/>
</dbReference>
<dbReference type="Gene3D" id="3.30.565.10">
    <property type="entry name" value="Histidine kinase-like ATPase, C-terminal domain"/>
    <property type="match status" value="1"/>
</dbReference>
<evidence type="ECO:0000256" key="7">
    <source>
        <dbReference type="ARBA" id="ARBA00023012"/>
    </source>
</evidence>
<dbReference type="EC" id="2.7.13.3" evidence="3"/>
<feature type="domain" description="Histidine kinase" evidence="8">
    <location>
        <begin position="42"/>
        <end position="261"/>
    </location>
</feature>
<dbReference type="PROSITE" id="PS50885">
    <property type="entry name" value="HAMP"/>
    <property type="match status" value="1"/>
</dbReference>
<dbReference type="AlphaFoldDB" id="A0A9D1ISG5"/>
<evidence type="ECO:0000256" key="6">
    <source>
        <dbReference type="ARBA" id="ARBA00022777"/>
    </source>
</evidence>
<proteinExistence type="predicted"/>